<evidence type="ECO:0000313" key="2">
    <source>
        <dbReference type="Proteomes" id="UP000054826"/>
    </source>
</evidence>
<protein>
    <submittedName>
        <fullName evidence="1">Uncharacterized protein</fullName>
    </submittedName>
</protein>
<sequence length="265" mass="29812">MADIPELRTCRQKEILEMLKKQKMLRWCHMDKPQCNNGDQAEWSRCPVDEHLAYKMEKKAILNKRSAEETKPILAIYDEASSLRFCYIMYIPKRQSLYRSACFKQANSRINLLYCGKSGDQEHFDFPFVSPSSENNSPVPEYSGNSLNRMYRDCFKITDNAIWFKTADTSLPATKPLPPAGSSVSSARLLARPSLFVDGPVLAAAFPLLSASRFNDGIATTNQQWAQTNDDITRPQLSLTGLPPSPASATVPRIRFSCPILHTVA</sequence>
<dbReference type="EMBL" id="JYDV01000049">
    <property type="protein sequence ID" value="KRZ38165.1"/>
    <property type="molecule type" value="Genomic_DNA"/>
</dbReference>
<accession>A0A0V1JUB4</accession>
<reference evidence="1 2" key="1">
    <citation type="submission" date="2015-01" db="EMBL/GenBank/DDBJ databases">
        <title>Evolution of Trichinella species and genotypes.</title>
        <authorList>
            <person name="Korhonen P.K."/>
            <person name="Edoardo P."/>
            <person name="Giuseppe L.R."/>
            <person name="Gasser R.B."/>
        </authorList>
    </citation>
    <scope>NUCLEOTIDE SEQUENCE [LARGE SCALE GENOMIC DNA]</scope>
    <source>
        <strain evidence="1">ISS176</strain>
    </source>
</reference>
<gene>
    <name evidence="1" type="ORF">T4C_962</name>
</gene>
<organism evidence="1 2">
    <name type="scientific">Trichinella pseudospiralis</name>
    <name type="common">Parasitic roundworm</name>
    <dbReference type="NCBI Taxonomy" id="6337"/>
    <lineage>
        <taxon>Eukaryota</taxon>
        <taxon>Metazoa</taxon>
        <taxon>Ecdysozoa</taxon>
        <taxon>Nematoda</taxon>
        <taxon>Enoplea</taxon>
        <taxon>Dorylaimia</taxon>
        <taxon>Trichinellida</taxon>
        <taxon>Trichinellidae</taxon>
        <taxon>Trichinella</taxon>
    </lineage>
</organism>
<comment type="caution">
    <text evidence="1">The sequence shown here is derived from an EMBL/GenBank/DDBJ whole genome shotgun (WGS) entry which is preliminary data.</text>
</comment>
<name>A0A0V1JUB4_TRIPS</name>
<dbReference type="AlphaFoldDB" id="A0A0V1JUB4"/>
<evidence type="ECO:0000313" key="1">
    <source>
        <dbReference type="EMBL" id="KRZ38165.1"/>
    </source>
</evidence>
<dbReference type="Proteomes" id="UP000054826">
    <property type="component" value="Unassembled WGS sequence"/>
</dbReference>
<proteinExistence type="predicted"/>